<reference evidence="1 2" key="1">
    <citation type="submission" date="2020-07" db="EMBL/GenBank/DDBJ databases">
        <title>Description of Kordia aestuariivivens sp. nov., isolated from a tidal flat.</title>
        <authorList>
            <person name="Park S."/>
            <person name="Yoon J.-H."/>
        </authorList>
    </citation>
    <scope>NUCLEOTIDE SEQUENCE [LARGE SCALE GENOMIC DNA]</scope>
    <source>
        <strain evidence="1 2">YSTF-M3</strain>
    </source>
</reference>
<protein>
    <submittedName>
        <fullName evidence="1">Uncharacterized protein</fullName>
    </submittedName>
</protein>
<sequence length="60" mass="6548">MKKSIKSLHLNKKSISNLAFGGSVPLRAEKSERRSNCELCANTNQATCISQVEATHCCPL</sequence>
<accession>A0ABR7QEI2</accession>
<evidence type="ECO:0000313" key="1">
    <source>
        <dbReference type="EMBL" id="MBC8756724.1"/>
    </source>
</evidence>
<dbReference type="EMBL" id="JACGWS010000013">
    <property type="protein sequence ID" value="MBC8756724.1"/>
    <property type="molecule type" value="Genomic_DNA"/>
</dbReference>
<dbReference type="RefSeq" id="WP_187563766.1">
    <property type="nucleotide sequence ID" value="NZ_JACGWS010000013.1"/>
</dbReference>
<proteinExistence type="predicted"/>
<name>A0ABR7QEI2_9FLAO</name>
<dbReference type="Proteomes" id="UP000619238">
    <property type="component" value="Unassembled WGS sequence"/>
</dbReference>
<keyword evidence="2" id="KW-1185">Reference proteome</keyword>
<gene>
    <name evidence="1" type="ORF">H2O64_18770</name>
</gene>
<evidence type="ECO:0000313" key="2">
    <source>
        <dbReference type="Proteomes" id="UP000619238"/>
    </source>
</evidence>
<comment type="caution">
    <text evidence="1">The sequence shown here is derived from an EMBL/GenBank/DDBJ whole genome shotgun (WGS) entry which is preliminary data.</text>
</comment>
<organism evidence="1 2">
    <name type="scientific">Kordia aestuariivivens</name>
    <dbReference type="NCBI Taxonomy" id="2759037"/>
    <lineage>
        <taxon>Bacteria</taxon>
        <taxon>Pseudomonadati</taxon>
        <taxon>Bacteroidota</taxon>
        <taxon>Flavobacteriia</taxon>
        <taxon>Flavobacteriales</taxon>
        <taxon>Flavobacteriaceae</taxon>
        <taxon>Kordia</taxon>
    </lineage>
</organism>